<dbReference type="GO" id="GO:0005524">
    <property type="term" value="F:ATP binding"/>
    <property type="evidence" value="ECO:0007669"/>
    <property type="project" value="UniProtKB-KW"/>
</dbReference>
<organism evidence="5 6">
    <name type="scientific">Evansella caseinilytica</name>
    <dbReference type="NCBI Taxonomy" id="1503961"/>
    <lineage>
        <taxon>Bacteria</taxon>
        <taxon>Bacillati</taxon>
        <taxon>Bacillota</taxon>
        <taxon>Bacilli</taxon>
        <taxon>Bacillales</taxon>
        <taxon>Bacillaceae</taxon>
        <taxon>Evansella</taxon>
    </lineage>
</organism>
<dbReference type="PANTHER" id="PTHR30258">
    <property type="entry name" value="TYPE II SECRETION SYSTEM PROTEIN GSPE-RELATED"/>
    <property type="match status" value="1"/>
</dbReference>
<dbReference type="AlphaFoldDB" id="A0A1H3KTK9"/>
<dbReference type="OrthoDB" id="9808272at2"/>
<dbReference type="InterPro" id="IPR001482">
    <property type="entry name" value="T2SS/T4SS_dom"/>
</dbReference>
<dbReference type="NCBIfam" id="NF041000">
    <property type="entry name" value="ATPase_ComGA"/>
    <property type="match status" value="1"/>
</dbReference>
<dbReference type="InterPro" id="IPR047667">
    <property type="entry name" value="ATPase_ComGA"/>
</dbReference>
<reference evidence="6" key="1">
    <citation type="submission" date="2016-10" db="EMBL/GenBank/DDBJ databases">
        <authorList>
            <person name="Varghese N."/>
            <person name="Submissions S."/>
        </authorList>
    </citation>
    <scope>NUCLEOTIDE SEQUENCE [LARGE SCALE GENOMIC DNA]</scope>
    <source>
        <strain evidence="6">SP</strain>
    </source>
</reference>
<keyword evidence="6" id="KW-1185">Reference proteome</keyword>
<dbReference type="Gene3D" id="3.30.450.90">
    <property type="match status" value="1"/>
</dbReference>
<proteinExistence type="inferred from homology"/>
<keyword evidence="2" id="KW-0547">Nucleotide-binding</keyword>
<dbReference type="EMBL" id="FNPI01000002">
    <property type="protein sequence ID" value="SDY55088.1"/>
    <property type="molecule type" value="Genomic_DNA"/>
</dbReference>
<dbReference type="Pfam" id="PF00437">
    <property type="entry name" value="T2SSE"/>
    <property type="match status" value="1"/>
</dbReference>
<dbReference type="STRING" id="1503961.SAMN05421736_102243"/>
<dbReference type="GO" id="GO:0005886">
    <property type="term" value="C:plasma membrane"/>
    <property type="evidence" value="ECO:0007669"/>
    <property type="project" value="TreeGrafter"/>
</dbReference>
<feature type="domain" description="Bacterial type II secretion system protein E" evidence="4">
    <location>
        <begin position="203"/>
        <end position="217"/>
    </location>
</feature>
<sequence length="360" mass="40298">MEVESKTKDILSQALSYGASDVHFVPKEHTAVIRFRIDGQLTEMEQLSIKSMLKLIGHLKFVSGMDVGERRRPQNSSLELPLSSNICSLRLSTFPSSFHETLAVRLFPHETQQTLEQLCLFPSQANQLLQLTRVPHGLILICGATGSGKTTTLYTLLHTSLYMMKQNIITLEDPVEKKHDQFLQMEINERAGITYSEGLRNLLRHDPDVIMIGEIRDKETAQLAVRAALTGHLVLSTLHSSSTLGALRRLRDLGITEMELYETLQGIIAQRLVQIVCPYCGENCHHFCRKYRTRRRSAVFEILAGAALTEAISQGPGIPMPAVKTLMGLVNKGVLLGYIGEKELFRYRKGIENENQGVSS</sequence>
<evidence type="ECO:0000256" key="1">
    <source>
        <dbReference type="ARBA" id="ARBA00006611"/>
    </source>
</evidence>
<gene>
    <name evidence="5" type="ORF">SAMN05421736_102243</name>
</gene>
<dbReference type="InterPro" id="IPR027417">
    <property type="entry name" value="P-loop_NTPase"/>
</dbReference>
<dbReference type="SMART" id="SM00382">
    <property type="entry name" value="AAA"/>
    <property type="match status" value="1"/>
</dbReference>
<dbReference type="Proteomes" id="UP000198935">
    <property type="component" value="Unassembled WGS sequence"/>
</dbReference>
<dbReference type="PANTHER" id="PTHR30258:SF2">
    <property type="entry name" value="COMG OPERON PROTEIN 1"/>
    <property type="match status" value="1"/>
</dbReference>
<evidence type="ECO:0000313" key="5">
    <source>
        <dbReference type="EMBL" id="SDY55088.1"/>
    </source>
</evidence>
<dbReference type="CDD" id="cd01129">
    <property type="entry name" value="PulE-GspE-like"/>
    <property type="match status" value="1"/>
</dbReference>
<dbReference type="GO" id="GO:0016887">
    <property type="term" value="F:ATP hydrolysis activity"/>
    <property type="evidence" value="ECO:0007669"/>
    <property type="project" value="TreeGrafter"/>
</dbReference>
<dbReference type="Gene3D" id="3.40.50.300">
    <property type="entry name" value="P-loop containing nucleotide triphosphate hydrolases"/>
    <property type="match status" value="1"/>
</dbReference>
<name>A0A1H3KTK9_9BACI</name>
<comment type="similarity">
    <text evidence="1">Belongs to the GSP E family.</text>
</comment>
<protein>
    <submittedName>
        <fullName evidence="5">Competence protein ComGA</fullName>
    </submittedName>
</protein>
<accession>A0A1H3KTK9</accession>
<evidence type="ECO:0000256" key="2">
    <source>
        <dbReference type="ARBA" id="ARBA00022741"/>
    </source>
</evidence>
<dbReference type="SUPFAM" id="SSF52540">
    <property type="entry name" value="P-loop containing nucleoside triphosphate hydrolases"/>
    <property type="match status" value="1"/>
</dbReference>
<keyword evidence="3" id="KW-0067">ATP-binding</keyword>
<evidence type="ECO:0000313" key="6">
    <source>
        <dbReference type="Proteomes" id="UP000198935"/>
    </source>
</evidence>
<evidence type="ECO:0000256" key="3">
    <source>
        <dbReference type="ARBA" id="ARBA00022840"/>
    </source>
</evidence>
<evidence type="ECO:0000259" key="4">
    <source>
        <dbReference type="PROSITE" id="PS00662"/>
    </source>
</evidence>
<dbReference type="PROSITE" id="PS00662">
    <property type="entry name" value="T2SP_E"/>
    <property type="match status" value="1"/>
</dbReference>
<dbReference type="InterPro" id="IPR003593">
    <property type="entry name" value="AAA+_ATPase"/>
</dbReference>